<dbReference type="Pfam" id="PF00135">
    <property type="entry name" value="COesterase"/>
    <property type="match status" value="2"/>
</dbReference>
<dbReference type="Proteomes" id="UP000520156">
    <property type="component" value="Unassembled WGS sequence"/>
</dbReference>
<feature type="domain" description="Carboxylesterase type B" evidence="4">
    <location>
        <begin position="399"/>
        <end position="477"/>
    </location>
</feature>
<dbReference type="PANTHER" id="PTHR11559">
    <property type="entry name" value="CARBOXYLESTERASE"/>
    <property type="match status" value="1"/>
</dbReference>
<feature type="signal peptide" evidence="3">
    <location>
        <begin position="1"/>
        <end position="21"/>
    </location>
</feature>
<dbReference type="EMBL" id="JACLAU010000005">
    <property type="protein sequence ID" value="MBC2651130.1"/>
    <property type="molecule type" value="Genomic_DNA"/>
</dbReference>
<dbReference type="RefSeq" id="WP_185682556.1">
    <property type="nucleotide sequence ID" value="NZ_JACLAU010000005.1"/>
</dbReference>
<dbReference type="EC" id="3.1.1.-" evidence="3"/>
<protein>
    <recommendedName>
        <fullName evidence="3">Carboxylic ester hydrolase</fullName>
        <ecNumber evidence="3">3.1.1.-</ecNumber>
    </recommendedName>
</protein>
<evidence type="ECO:0000313" key="5">
    <source>
        <dbReference type="EMBL" id="MBC2651130.1"/>
    </source>
</evidence>
<dbReference type="Gene3D" id="3.40.50.1820">
    <property type="entry name" value="alpha/beta hydrolase"/>
    <property type="match status" value="1"/>
</dbReference>
<evidence type="ECO:0000313" key="6">
    <source>
        <dbReference type="Proteomes" id="UP000520156"/>
    </source>
</evidence>
<keyword evidence="3" id="KW-0732">Signal</keyword>
<feature type="chain" id="PRO_5031601352" description="Carboxylic ester hydrolase" evidence="3">
    <location>
        <begin position="22"/>
        <end position="519"/>
    </location>
</feature>
<reference evidence="5 6" key="1">
    <citation type="submission" date="2020-08" db="EMBL/GenBank/DDBJ databases">
        <title>The genome sequence of Novosphingobium flavum 4Y4.</title>
        <authorList>
            <person name="Liu Y."/>
        </authorList>
    </citation>
    <scope>NUCLEOTIDE SEQUENCE [LARGE SCALE GENOMIC DNA]</scope>
    <source>
        <strain evidence="5 6">4Y4</strain>
    </source>
</reference>
<dbReference type="InterPro" id="IPR029058">
    <property type="entry name" value="AB_hydrolase_fold"/>
</dbReference>
<dbReference type="InterPro" id="IPR050309">
    <property type="entry name" value="Type-B_Carboxylest/Lipase"/>
</dbReference>
<proteinExistence type="inferred from homology"/>
<evidence type="ECO:0000259" key="4">
    <source>
        <dbReference type="Pfam" id="PF00135"/>
    </source>
</evidence>
<keyword evidence="2 3" id="KW-0378">Hydrolase</keyword>
<name>A0A7X1F661_9SPHN</name>
<dbReference type="InterPro" id="IPR019819">
    <property type="entry name" value="Carboxylesterase_B_CS"/>
</dbReference>
<dbReference type="PROSITE" id="PS00941">
    <property type="entry name" value="CARBOXYLESTERASE_B_2"/>
    <property type="match status" value="1"/>
</dbReference>
<dbReference type="PROSITE" id="PS00122">
    <property type="entry name" value="CARBOXYLESTERASE_B_1"/>
    <property type="match status" value="1"/>
</dbReference>
<dbReference type="AlphaFoldDB" id="A0A7X1F661"/>
<dbReference type="GO" id="GO:0016787">
    <property type="term" value="F:hydrolase activity"/>
    <property type="evidence" value="ECO:0007669"/>
    <property type="project" value="UniProtKB-KW"/>
</dbReference>
<dbReference type="SUPFAM" id="SSF53474">
    <property type="entry name" value="alpha/beta-Hydrolases"/>
    <property type="match status" value="1"/>
</dbReference>
<accession>A0A7X1F661</accession>
<evidence type="ECO:0000256" key="2">
    <source>
        <dbReference type="ARBA" id="ARBA00022801"/>
    </source>
</evidence>
<organism evidence="5 6">
    <name type="scientific">Novosphingobium aerophilum</name>
    <dbReference type="NCBI Taxonomy" id="2839843"/>
    <lineage>
        <taxon>Bacteria</taxon>
        <taxon>Pseudomonadati</taxon>
        <taxon>Pseudomonadota</taxon>
        <taxon>Alphaproteobacteria</taxon>
        <taxon>Sphingomonadales</taxon>
        <taxon>Sphingomonadaceae</taxon>
        <taxon>Novosphingobium</taxon>
    </lineage>
</organism>
<evidence type="ECO:0000256" key="1">
    <source>
        <dbReference type="ARBA" id="ARBA00005964"/>
    </source>
</evidence>
<dbReference type="InterPro" id="IPR002018">
    <property type="entry name" value="CarbesteraseB"/>
</dbReference>
<evidence type="ECO:0000256" key="3">
    <source>
        <dbReference type="RuleBase" id="RU361235"/>
    </source>
</evidence>
<feature type="domain" description="Carboxylesterase type B" evidence="4">
    <location>
        <begin position="23"/>
        <end position="345"/>
    </location>
</feature>
<gene>
    <name evidence="5" type="ORF">H7F49_05400</name>
</gene>
<comment type="similarity">
    <text evidence="1 3">Belongs to the type-B carboxylesterase/lipase family.</text>
</comment>
<comment type="caution">
    <text evidence="5">The sequence shown here is derived from an EMBL/GenBank/DDBJ whole genome shotgun (WGS) entry which is preliminary data.</text>
</comment>
<dbReference type="InterPro" id="IPR019826">
    <property type="entry name" value="Carboxylesterase_B_AS"/>
</dbReference>
<sequence length="519" mass="54470">MRTRLAMAALGLAVLSGPLAAGPRLRTAGGELEGVAVRGGEAFLGIPYAAPPVGAGRWRAPQPAAPWTGVRLASQRGPACQQAIAGAWGPYTAEFVAAPPVSEDCLTLNLWRPAKAGTSPLPVLVFIHGGAYQGGSGNMPLYDGARLAARGVVVITINYRLGVFGFLAHPALTAEDPQASGNYGLLDQIAALRWIRANVARFGGDPARITVAGESAGAASVNNLMMMPAARGLFQRAISLSGASMAIATPTLAKGEDDGLAFAAQVGAGDLAALRALPPESLLAASAIVPVEGGPPRLVFVPHLDGTLLPYDPDQPQAPVVSPVPLLTGFNAAEMIDPTVRSPDQFAAAVRRRYGAFADRLLALYPHATAAEAQASNVLLARDRYMAGLVRWAQTRGTMQRQRIFAYLYDHPYPPARGGAAFGAFHSSELPYIFGTIGLGDRTFTARDRAVSRHWQDRLLAFVRTGNPSLPESGWWPVGYNPVVMGLGDGIGPRLAVSTPERLAAWEAYAEAHGSLGLM</sequence>
<keyword evidence="6" id="KW-1185">Reference proteome</keyword>